<sequence length="44" mass="4847">MTKALCDRSEVRPEQKFLNGRLQADFGGRTGKASGKLFGLLTFT</sequence>
<proteinExistence type="predicted"/>
<gene>
    <name evidence="1" type="ORF">COO91_01231</name>
</gene>
<evidence type="ECO:0000313" key="2">
    <source>
        <dbReference type="Proteomes" id="UP000232003"/>
    </source>
</evidence>
<dbReference type="Proteomes" id="UP000232003">
    <property type="component" value="Chromosome"/>
</dbReference>
<name>A0A2K8SJ76_9NOSO</name>
<dbReference type="KEGG" id="nfl:COO91_01231"/>
<reference evidence="1 2" key="1">
    <citation type="submission" date="2017-11" db="EMBL/GenBank/DDBJ databases">
        <title>Complete genome of a free-living desiccation-tolerant cyanobacterium and its photosynthetic adaptation to extreme terrestrial habitat.</title>
        <authorList>
            <person name="Shang J."/>
        </authorList>
    </citation>
    <scope>NUCLEOTIDE SEQUENCE [LARGE SCALE GENOMIC DNA]</scope>
    <source>
        <strain evidence="1 2">CCNUN1</strain>
    </source>
</reference>
<accession>A0A2K8SJ76</accession>
<protein>
    <submittedName>
        <fullName evidence="1">Uncharacterized protein</fullName>
    </submittedName>
</protein>
<dbReference type="RefSeq" id="WP_263983688.1">
    <property type="nucleotide sequence ID" value="NZ_CAWNNC010000001.1"/>
</dbReference>
<dbReference type="AlphaFoldDB" id="A0A2K8SJ76"/>
<keyword evidence="2" id="KW-1185">Reference proteome</keyword>
<evidence type="ECO:0000313" key="1">
    <source>
        <dbReference type="EMBL" id="AUB35353.1"/>
    </source>
</evidence>
<dbReference type="EMBL" id="CP024785">
    <property type="protein sequence ID" value="AUB35353.1"/>
    <property type="molecule type" value="Genomic_DNA"/>
</dbReference>
<organism evidence="1 2">
    <name type="scientific">Nostoc flagelliforme CCNUN1</name>
    <dbReference type="NCBI Taxonomy" id="2038116"/>
    <lineage>
        <taxon>Bacteria</taxon>
        <taxon>Bacillati</taxon>
        <taxon>Cyanobacteriota</taxon>
        <taxon>Cyanophyceae</taxon>
        <taxon>Nostocales</taxon>
        <taxon>Nostocaceae</taxon>
        <taxon>Nostoc</taxon>
    </lineage>
</organism>